<reference evidence="2 3" key="1">
    <citation type="journal article" date="2016" name="Front. Microbiol.">
        <title>Fuerstia marisgermanicae gen. nov., sp. nov., an Unusual Member of the Phylum Planctomycetes from the German Wadden Sea.</title>
        <authorList>
            <person name="Kohn T."/>
            <person name="Heuer A."/>
            <person name="Jogler M."/>
            <person name="Vollmers J."/>
            <person name="Boedeker C."/>
            <person name="Bunk B."/>
            <person name="Rast P."/>
            <person name="Borchert D."/>
            <person name="Glockner I."/>
            <person name="Freese H.M."/>
            <person name="Klenk H.P."/>
            <person name="Overmann J."/>
            <person name="Kaster A.K."/>
            <person name="Rohde M."/>
            <person name="Wiegand S."/>
            <person name="Jogler C."/>
        </authorList>
    </citation>
    <scope>NUCLEOTIDE SEQUENCE [LARGE SCALE GENOMIC DNA]</scope>
    <source>
        <strain evidence="2 3">NH11</strain>
    </source>
</reference>
<dbReference type="RefSeq" id="WP_077023829.1">
    <property type="nucleotide sequence ID" value="NZ_CP017641.1"/>
</dbReference>
<organism evidence="2 3">
    <name type="scientific">Fuerstiella marisgermanici</name>
    <dbReference type="NCBI Taxonomy" id="1891926"/>
    <lineage>
        <taxon>Bacteria</taxon>
        <taxon>Pseudomonadati</taxon>
        <taxon>Planctomycetota</taxon>
        <taxon>Planctomycetia</taxon>
        <taxon>Planctomycetales</taxon>
        <taxon>Planctomycetaceae</taxon>
        <taxon>Fuerstiella</taxon>
    </lineage>
</organism>
<evidence type="ECO:0000313" key="2">
    <source>
        <dbReference type="EMBL" id="APZ92170.1"/>
    </source>
</evidence>
<keyword evidence="1" id="KW-0175">Coiled coil</keyword>
<evidence type="ECO:0000313" key="3">
    <source>
        <dbReference type="Proteomes" id="UP000187735"/>
    </source>
</evidence>
<dbReference type="Proteomes" id="UP000187735">
    <property type="component" value="Chromosome"/>
</dbReference>
<feature type="coiled-coil region" evidence="1">
    <location>
        <begin position="32"/>
        <end position="84"/>
    </location>
</feature>
<dbReference type="KEGG" id="fmr:Fuma_01778"/>
<gene>
    <name evidence="2" type="ORF">Fuma_01778</name>
</gene>
<sequence>MLTFLGIGDSQFADDIDRARDFAKHAATASQISALENAKAAASAELSAWAAETDRIIQDREPRRAELAYRFREAEDNLRAAREKIRQTPRAESLPDEFVAILARIEGLLQSSSRTVGNAHFLARSAERELAELRAAVKTAETPKQKESAKAELAKREPELVGDIETSHSLGQRLQDLRAARDRAMEELICPETGLFVGEVSASEFFADLNLADFAAPSRDSF</sequence>
<dbReference type="STRING" id="1891926.Fuma_01778"/>
<proteinExistence type="predicted"/>
<evidence type="ECO:0000256" key="1">
    <source>
        <dbReference type="SAM" id="Coils"/>
    </source>
</evidence>
<keyword evidence="3" id="KW-1185">Reference proteome</keyword>
<name>A0A1P8WDN9_9PLAN</name>
<accession>A0A1P8WDN9</accession>
<dbReference type="EMBL" id="CP017641">
    <property type="protein sequence ID" value="APZ92170.1"/>
    <property type="molecule type" value="Genomic_DNA"/>
</dbReference>
<protein>
    <submittedName>
        <fullName evidence="2">Uncharacterized protein</fullName>
    </submittedName>
</protein>
<dbReference type="AlphaFoldDB" id="A0A1P8WDN9"/>